<reference evidence="3" key="1">
    <citation type="submission" date="2013-03" db="EMBL/GenBank/DDBJ databases">
        <title>Genome sequence of Chthonomonas calidirosea, the first sequenced genome from the Armatimonadetes phylum (formally candidate division OP10).</title>
        <authorList>
            <person name="Lee K.C.Y."/>
            <person name="Morgan X.C."/>
            <person name="Dunfield P.F."/>
            <person name="Tamas I."/>
            <person name="Houghton K.M."/>
            <person name="Vyssotski M."/>
            <person name="Ryan J.L.J."/>
            <person name="Lagutin K."/>
            <person name="McDonald I.R."/>
            <person name="Stott M.B."/>
        </authorList>
    </citation>
    <scope>NUCLEOTIDE SEQUENCE [LARGE SCALE GENOMIC DNA]</scope>
    <source>
        <strain evidence="3">DSM 23976 / ICMP 18418 / T49</strain>
    </source>
</reference>
<evidence type="ECO:0000313" key="2">
    <source>
        <dbReference type="EMBL" id="CCW35359.1"/>
    </source>
</evidence>
<dbReference type="HOGENOM" id="CLU_420202_0_0_0"/>
<protein>
    <submittedName>
        <fullName evidence="2">Uncharacterized protein</fullName>
    </submittedName>
</protein>
<dbReference type="PATRIC" id="fig|1303518.3.peg.1582"/>
<keyword evidence="1" id="KW-0175">Coiled coil</keyword>
<dbReference type="AlphaFoldDB" id="S0EUL8"/>
<dbReference type="RefSeq" id="WP_016482893.1">
    <property type="nucleotide sequence ID" value="NC_021487.1"/>
</dbReference>
<accession>S0EUL8</accession>
<dbReference type="Proteomes" id="UP000014227">
    <property type="component" value="Chromosome I"/>
</dbReference>
<dbReference type="STRING" id="454171.CP488_02553"/>
<dbReference type="EMBL" id="HF951689">
    <property type="protein sequence ID" value="CCW35359.1"/>
    <property type="molecule type" value="Genomic_DNA"/>
</dbReference>
<dbReference type="KEGG" id="ccz:CCALI_01543"/>
<name>S0EUL8_CHTCT</name>
<evidence type="ECO:0000313" key="3">
    <source>
        <dbReference type="Proteomes" id="UP000014227"/>
    </source>
</evidence>
<gene>
    <name evidence="2" type="ORF">CCALI_01543</name>
</gene>
<dbReference type="OrthoDB" id="9776520at2"/>
<sequence length="657" mass="74823">MSGNDTISASLEVLRNLRQRYPETAFLALGQTVFWDEPMKAVLRRLLDQAQLGGKMVVGVHDTDYFARTRLPNAGEARFALLPHNDGSTRALWSAAGEISALFGSETFPTRHDFTAYGVPLRRLATTDPRGKQAFIDEVTEAWGWRGLAYLGSSDLIANAVLLKDVEEGLLQLLSWGFENSWEQIGPQCCHQEARKVGEALLQWCKDYCQQHPNATLSQLYRALLPHLYSLLLGHPPTDLEVTCTSDLLRFNTQTASLPRFRIVSLFLNPATRETAVQAYNSVVAGSEIYTLDRFGAGALPFDCLVPGRGRGTLRITPRVLFIETRAPIAIPLKAPIETVEALAEVLTAYLGDQITLVGKAITLISMFAQEFICVFNEEGSMYVWRTRQMNQRLREQGIPIEAHPLLRLRYRTWDALEVANATLRPTAHIAHAFGRPSLLCSEFAADWRSSLERQERLTQQIKVLRKPMDLIRFLEQQDPVGAWADRAAAYDTANRELIELQREVQPLRERLKVAHERLYQLKQQEQAVQREMGQHYRSVKEWNAEAQAQRAQYQRTLERIAHEKKQIRMQIVSLRAALLKQERGERAQAARAARLKVHLEAERARLQLVRYALLTLRGLPHTNHRPSAWWLPMLSPSGEWFRRIVETTTVYTEPLL</sequence>
<organism evidence="2 3">
    <name type="scientific">Chthonomonas calidirosea (strain DSM 23976 / ICMP 18418 / T49)</name>
    <dbReference type="NCBI Taxonomy" id="1303518"/>
    <lineage>
        <taxon>Bacteria</taxon>
        <taxon>Bacillati</taxon>
        <taxon>Armatimonadota</taxon>
        <taxon>Chthonomonadia</taxon>
        <taxon>Chthonomonadales</taxon>
        <taxon>Chthonomonadaceae</taxon>
        <taxon>Chthonomonas</taxon>
    </lineage>
</organism>
<proteinExistence type="predicted"/>
<keyword evidence="3" id="KW-1185">Reference proteome</keyword>
<evidence type="ECO:0000256" key="1">
    <source>
        <dbReference type="SAM" id="Coils"/>
    </source>
</evidence>
<feature type="coiled-coil region" evidence="1">
    <location>
        <begin position="491"/>
        <end position="571"/>
    </location>
</feature>
<dbReference type="InParanoid" id="S0EUL8"/>